<accession>A0A8J5IIT6</accession>
<gene>
    <name evidence="3" type="ORF">JG688_00016546</name>
</gene>
<evidence type="ECO:0000313" key="4">
    <source>
        <dbReference type="Proteomes" id="UP000709295"/>
    </source>
</evidence>
<proteinExistence type="predicted"/>
<dbReference type="EMBL" id="JAENGY010002101">
    <property type="protein sequence ID" value="KAG6945460.1"/>
    <property type="molecule type" value="Genomic_DNA"/>
</dbReference>
<dbReference type="Pfam" id="PF00612">
    <property type="entry name" value="IQ"/>
    <property type="match status" value="1"/>
</dbReference>
<keyword evidence="1" id="KW-0175">Coiled coil</keyword>
<dbReference type="AlphaFoldDB" id="A0A8J5IIT6"/>
<name>A0A8J5IIT6_9STRA</name>
<evidence type="ECO:0000256" key="2">
    <source>
        <dbReference type="SAM" id="MobiDB-lite"/>
    </source>
</evidence>
<evidence type="ECO:0000313" key="3">
    <source>
        <dbReference type="EMBL" id="KAG6945460.1"/>
    </source>
</evidence>
<dbReference type="Proteomes" id="UP000709295">
    <property type="component" value="Unassembled WGS sequence"/>
</dbReference>
<comment type="caution">
    <text evidence="3">The sequence shown here is derived from an EMBL/GenBank/DDBJ whole genome shotgun (WGS) entry which is preliminary data.</text>
</comment>
<evidence type="ECO:0000256" key="1">
    <source>
        <dbReference type="SAM" id="Coils"/>
    </source>
</evidence>
<protein>
    <submittedName>
        <fullName evidence="3">Uncharacterized protein</fullName>
    </submittedName>
</protein>
<organism evidence="3 4">
    <name type="scientific">Phytophthora aleatoria</name>
    <dbReference type="NCBI Taxonomy" id="2496075"/>
    <lineage>
        <taxon>Eukaryota</taxon>
        <taxon>Sar</taxon>
        <taxon>Stramenopiles</taxon>
        <taxon>Oomycota</taxon>
        <taxon>Peronosporomycetes</taxon>
        <taxon>Peronosporales</taxon>
        <taxon>Peronosporaceae</taxon>
        <taxon>Phytophthora</taxon>
    </lineage>
</organism>
<feature type="region of interest" description="Disordered" evidence="2">
    <location>
        <begin position="51"/>
        <end position="78"/>
    </location>
</feature>
<dbReference type="InterPro" id="IPR000048">
    <property type="entry name" value="IQ_motif_EF-hand-BS"/>
</dbReference>
<sequence>MFHDNNCVDIRTGLLEGSVAPGILTAKSLQGVLLSARQRNVNDEANEIVSPYGRMPRQPRRPRNRNLPNNSLFQPEFRSKNENIVRRKRCRKLDPISVMSRFQRPVSKSGNQTSNGDTGLDGPDEQSIENLRSGLQQTSSKLQRDTDRLKNEIQWIHGHFPVLQLANAKCSRNLRQQLFRNAVVHVSVNFMLRKALLVWYHKSLDAQRKERLQLSASRQLIAMLEKMSFDRVTGKFYSWRKWVLECHTQEKMAAAINLQRFATFLRSRREEREADEKQETLMKALEELSRNARTIQRAYRRHHRAVEQRQYEAAARKIQHIEVRLTAYKGFIQRQNAAKLLQRTYRAYSKQQAHRRARAIAEIFDRSREKSAQRIQNAWRGYLKWRNYDLPVDFLQSLVDQVEFGGAVLSIQRHLRGFQCRFRIKKKSDSTVRIQNCWRAGKRREGFRNERRMIHLRRDLAASCLKRTFRRMRAKRKVCNFLRQSTRPLYLRACDFGDSFRDCFRVPIAKSASVVIQTTWRRHVAYNKKKEMRLRANIIADLIERQRRNDVENRAARFIQRMFKRMIDRRDGKLLLHRYKILFRQEIKQRQQRVIVHKYLEEKSQQRKKKQEVKTTSVATRRVSLKSSTGTSWVLSLDSYSTEASAFSLDETPNDTSDSRWPASFTDATSPQTESPIQYWSEEYQRAYLFDSVTGISTWL</sequence>
<feature type="coiled-coil region" evidence="1">
    <location>
        <begin position="267"/>
        <end position="305"/>
    </location>
</feature>
<reference evidence="3" key="1">
    <citation type="submission" date="2021-01" db="EMBL/GenBank/DDBJ databases">
        <title>Phytophthora aleatoria, a newly-described species from Pinus radiata is distinct from Phytophthora cactorum isolates based on comparative genomics.</title>
        <authorList>
            <person name="Mcdougal R."/>
            <person name="Panda P."/>
            <person name="Williams N."/>
            <person name="Studholme D.J."/>
        </authorList>
    </citation>
    <scope>NUCLEOTIDE SEQUENCE</scope>
    <source>
        <strain evidence="3">NZFS 4037</strain>
    </source>
</reference>
<dbReference type="PROSITE" id="PS50096">
    <property type="entry name" value="IQ"/>
    <property type="match status" value="3"/>
</dbReference>
<keyword evidence="4" id="KW-1185">Reference proteome</keyword>
<feature type="compositionally biased region" description="Polar residues" evidence="2">
    <location>
        <begin position="106"/>
        <end position="117"/>
    </location>
</feature>
<feature type="region of interest" description="Disordered" evidence="2">
    <location>
        <begin position="101"/>
        <end position="127"/>
    </location>
</feature>
<dbReference type="SMART" id="SM00015">
    <property type="entry name" value="IQ"/>
    <property type="match status" value="8"/>
</dbReference>
<feature type="region of interest" description="Disordered" evidence="2">
    <location>
        <begin position="648"/>
        <end position="672"/>
    </location>
</feature>